<accession>A0AAD7M5E7</accession>
<dbReference type="GO" id="GO:0004674">
    <property type="term" value="F:protein serine/threonine kinase activity"/>
    <property type="evidence" value="ECO:0007669"/>
    <property type="project" value="UniProtKB-KW"/>
</dbReference>
<dbReference type="PROSITE" id="PS51450">
    <property type="entry name" value="LRR"/>
    <property type="match status" value="1"/>
</dbReference>
<dbReference type="SMART" id="SM00369">
    <property type="entry name" value="LRR_TYP"/>
    <property type="match status" value="11"/>
</dbReference>
<dbReference type="FunFam" id="3.80.10.10:FF:000233">
    <property type="entry name" value="Leucine-rich repeat receptor-like protein kinase TDR"/>
    <property type="match status" value="1"/>
</dbReference>
<evidence type="ECO:0000256" key="17">
    <source>
        <dbReference type="ARBA" id="ARBA00022840"/>
    </source>
</evidence>
<dbReference type="Pfam" id="PF00069">
    <property type="entry name" value="Pkinase"/>
    <property type="match status" value="1"/>
</dbReference>
<reference evidence="28" key="1">
    <citation type="journal article" date="2023" name="Science">
        <title>Elucidation of the pathway for biosynthesis of saponin adjuvants from the soapbark tree.</title>
        <authorList>
            <person name="Reed J."/>
            <person name="Orme A."/>
            <person name="El-Demerdash A."/>
            <person name="Owen C."/>
            <person name="Martin L.B.B."/>
            <person name="Misra R.C."/>
            <person name="Kikuchi S."/>
            <person name="Rejzek M."/>
            <person name="Martin A.C."/>
            <person name="Harkess A."/>
            <person name="Leebens-Mack J."/>
            <person name="Louveau T."/>
            <person name="Stephenson M.J."/>
            <person name="Osbourn A."/>
        </authorList>
    </citation>
    <scope>NUCLEOTIDE SEQUENCE</scope>
    <source>
        <strain evidence="28">S10</strain>
    </source>
</reference>
<dbReference type="InterPro" id="IPR017441">
    <property type="entry name" value="Protein_kinase_ATP_BS"/>
</dbReference>
<evidence type="ECO:0000256" key="22">
    <source>
        <dbReference type="ARBA" id="ARBA00038043"/>
    </source>
</evidence>
<dbReference type="Pfam" id="PF08263">
    <property type="entry name" value="LRRNT_2"/>
    <property type="match status" value="1"/>
</dbReference>
<dbReference type="InterPro" id="IPR000719">
    <property type="entry name" value="Prot_kinase_dom"/>
</dbReference>
<dbReference type="SMART" id="SM00220">
    <property type="entry name" value="S_TKc"/>
    <property type="match status" value="1"/>
</dbReference>
<evidence type="ECO:0000256" key="26">
    <source>
        <dbReference type="SAM" id="Phobius"/>
    </source>
</evidence>
<feature type="domain" description="Protein kinase" evidence="27">
    <location>
        <begin position="768"/>
        <end position="1052"/>
    </location>
</feature>
<comment type="subcellular location">
    <subcellularLocation>
        <location evidence="1">Cell membrane</location>
        <topology evidence="1">Single-pass membrane protein</topology>
    </subcellularLocation>
    <subcellularLocation>
        <location evidence="2">Membrane</location>
        <topology evidence="2">Peripheral membrane protein</topology>
    </subcellularLocation>
    <subcellularLocation>
        <location evidence="3">Secreted</location>
        <location evidence="3">Cell wall</location>
    </subcellularLocation>
</comment>
<proteinExistence type="inferred from homology"/>
<evidence type="ECO:0000259" key="27">
    <source>
        <dbReference type="PROSITE" id="PS50011"/>
    </source>
</evidence>
<dbReference type="FunFam" id="3.80.10.10:FF:000400">
    <property type="entry name" value="Nuclear pore complex protein NUP107"/>
    <property type="match status" value="1"/>
</dbReference>
<evidence type="ECO:0000256" key="20">
    <source>
        <dbReference type="ARBA" id="ARBA00023170"/>
    </source>
</evidence>
<dbReference type="FunFam" id="1.10.510.10:FF:000358">
    <property type="entry name" value="Putative leucine-rich repeat receptor-like serine/threonine-protein kinase"/>
    <property type="match status" value="1"/>
</dbReference>
<keyword evidence="18 26" id="KW-1133">Transmembrane helix</keyword>
<dbReference type="InterPro" id="IPR008271">
    <property type="entry name" value="Ser/Thr_kinase_AS"/>
</dbReference>
<evidence type="ECO:0000256" key="18">
    <source>
        <dbReference type="ARBA" id="ARBA00022989"/>
    </source>
</evidence>
<dbReference type="PROSITE" id="PS00107">
    <property type="entry name" value="PROTEIN_KINASE_ATP"/>
    <property type="match status" value="1"/>
</dbReference>
<evidence type="ECO:0000256" key="2">
    <source>
        <dbReference type="ARBA" id="ARBA00004170"/>
    </source>
</evidence>
<dbReference type="PROSITE" id="PS00108">
    <property type="entry name" value="PROTEIN_KINASE_ST"/>
    <property type="match status" value="1"/>
</dbReference>
<keyword evidence="7" id="KW-0134">Cell wall</keyword>
<dbReference type="FunFam" id="3.80.10.10:FF:000383">
    <property type="entry name" value="Leucine-rich repeat receptor protein kinase EMS1"/>
    <property type="match status" value="1"/>
</dbReference>
<dbReference type="GO" id="GO:0009791">
    <property type="term" value="P:post-embryonic development"/>
    <property type="evidence" value="ECO:0007669"/>
    <property type="project" value="UniProtKB-ARBA"/>
</dbReference>
<evidence type="ECO:0000256" key="23">
    <source>
        <dbReference type="ARBA" id="ARBA00047899"/>
    </source>
</evidence>
<dbReference type="SUPFAM" id="SSF52047">
    <property type="entry name" value="RNI-like"/>
    <property type="match status" value="2"/>
</dbReference>
<keyword evidence="29" id="KW-1185">Reference proteome</keyword>
<evidence type="ECO:0000256" key="5">
    <source>
        <dbReference type="ARBA" id="ARBA00012513"/>
    </source>
</evidence>
<keyword evidence="20 28" id="KW-0675">Receptor</keyword>
<keyword evidence="8" id="KW-0723">Serine/threonine-protein kinase</keyword>
<evidence type="ECO:0000256" key="10">
    <source>
        <dbReference type="ARBA" id="ARBA00022614"/>
    </source>
</evidence>
<dbReference type="EC" id="2.7.11.1" evidence="5"/>
<keyword evidence="11" id="KW-0808">Transferase</keyword>
<dbReference type="KEGG" id="qsa:O6P43_013069"/>
<comment type="catalytic activity">
    <reaction evidence="24">
        <text>L-seryl-[protein] + ATP = O-phospho-L-seryl-[protein] + ADP + H(+)</text>
        <dbReference type="Rhea" id="RHEA:17989"/>
        <dbReference type="Rhea" id="RHEA-COMP:9863"/>
        <dbReference type="Rhea" id="RHEA-COMP:11604"/>
        <dbReference type="ChEBI" id="CHEBI:15378"/>
        <dbReference type="ChEBI" id="CHEBI:29999"/>
        <dbReference type="ChEBI" id="CHEBI:30616"/>
        <dbReference type="ChEBI" id="CHEBI:83421"/>
        <dbReference type="ChEBI" id="CHEBI:456216"/>
        <dbReference type="EC" id="2.7.11.1"/>
    </reaction>
</comment>
<dbReference type="SMART" id="SM00365">
    <property type="entry name" value="LRR_SD22"/>
    <property type="match status" value="8"/>
</dbReference>
<evidence type="ECO:0000256" key="12">
    <source>
        <dbReference type="ARBA" id="ARBA00022692"/>
    </source>
</evidence>
<comment type="similarity">
    <text evidence="4">Belongs to the protein kinase superfamily. Ser/Thr protein kinase family.</text>
</comment>
<evidence type="ECO:0000256" key="6">
    <source>
        <dbReference type="ARBA" id="ARBA00022475"/>
    </source>
</evidence>
<evidence type="ECO:0000256" key="3">
    <source>
        <dbReference type="ARBA" id="ARBA00004191"/>
    </source>
</evidence>
<keyword evidence="15 25" id="KW-0547">Nucleotide-binding</keyword>
<keyword evidence="10" id="KW-0433">Leucine-rich repeat</keyword>
<evidence type="ECO:0000256" key="21">
    <source>
        <dbReference type="ARBA" id="ARBA00023180"/>
    </source>
</evidence>
<dbReference type="Pfam" id="PF00560">
    <property type="entry name" value="LRR_1"/>
    <property type="match status" value="4"/>
</dbReference>
<evidence type="ECO:0000256" key="4">
    <source>
        <dbReference type="ARBA" id="ARBA00008684"/>
    </source>
</evidence>
<dbReference type="Gene3D" id="1.10.510.10">
    <property type="entry name" value="Transferase(Phosphotransferase) domain 1"/>
    <property type="match status" value="1"/>
</dbReference>
<dbReference type="GO" id="GO:0005886">
    <property type="term" value="C:plasma membrane"/>
    <property type="evidence" value="ECO:0007669"/>
    <property type="project" value="UniProtKB-SubCell"/>
</dbReference>
<evidence type="ECO:0000256" key="13">
    <source>
        <dbReference type="ARBA" id="ARBA00022729"/>
    </source>
</evidence>
<dbReference type="PANTHER" id="PTHR27008:SF585">
    <property type="entry name" value="PROTEIN KINASE DOMAIN-CONTAINING PROTEIN"/>
    <property type="match status" value="1"/>
</dbReference>
<comment type="similarity">
    <text evidence="22">Belongs to the polygalacturonase-inhibiting protein family.</text>
</comment>
<evidence type="ECO:0000256" key="14">
    <source>
        <dbReference type="ARBA" id="ARBA00022737"/>
    </source>
</evidence>
<evidence type="ECO:0000256" key="25">
    <source>
        <dbReference type="PROSITE-ProRule" id="PRU10141"/>
    </source>
</evidence>
<evidence type="ECO:0000313" key="28">
    <source>
        <dbReference type="EMBL" id="KAJ7969055.1"/>
    </source>
</evidence>
<keyword evidence="6" id="KW-1003">Cell membrane</keyword>
<comment type="catalytic activity">
    <reaction evidence="23">
        <text>L-threonyl-[protein] + ATP = O-phospho-L-threonyl-[protein] + ADP + H(+)</text>
        <dbReference type="Rhea" id="RHEA:46608"/>
        <dbReference type="Rhea" id="RHEA-COMP:11060"/>
        <dbReference type="Rhea" id="RHEA-COMP:11605"/>
        <dbReference type="ChEBI" id="CHEBI:15378"/>
        <dbReference type="ChEBI" id="CHEBI:30013"/>
        <dbReference type="ChEBI" id="CHEBI:30616"/>
        <dbReference type="ChEBI" id="CHEBI:61977"/>
        <dbReference type="ChEBI" id="CHEBI:456216"/>
        <dbReference type="EC" id="2.7.11.1"/>
    </reaction>
</comment>
<evidence type="ECO:0000256" key="16">
    <source>
        <dbReference type="ARBA" id="ARBA00022777"/>
    </source>
</evidence>
<dbReference type="InterPro" id="IPR003591">
    <property type="entry name" value="Leu-rich_rpt_typical-subtyp"/>
</dbReference>
<evidence type="ECO:0000256" key="24">
    <source>
        <dbReference type="ARBA" id="ARBA00048679"/>
    </source>
</evidence>
<evidence type="ECO:0000256" key="19">
    <source>
        <dbReference type="ARBA" id="ARBA00023136"/>
    </source>
</evidence>
<dbReference type="Gene3D" id="3.80.10.10">
    <property type="entry name" value="Ribonuclease Inhibitor"/>
    <property type="match status" value="4"/>
</dbReference>
<dbReference type="PROSITE" id="PS50011">
    <property type="entry name" value="PROTEIN_KINASE_DOM"/>
    <property type="match status" value="1"/>
</dbReference>
<dbReference type="PANTHER" id="PTHR27008">
    <property type="entry name" value="OS04G0122200 PROTEIN"/>
    <property type="match status" value="1"/>
</dbReference>
<keyword evidence="19 26" id="KW-0472">Membrane</keyword>
<evidence type="ECO:0000256" key="1">
    <source>
        <dbReference type="ARBA" id="ARBA00004162"/>
    </source>
</evidence>
<dbReference type="GO" id="GO:0009653">
    <property type="term" value="P:anatomical structure morphogenesis"/>
    <property type="evidence" value="ECO:0007669"/>
    <property type="project" value="UniProtKB-ARBA"/>
</dbReference>
<keyword evidence="16 28" id="KW-0418">Kinase</keyword>
<dbReference type="InterPro" id="IPR032675">
    <property type="entry name" value="LRR_dom_sf"/>
</dbReference>
<dbReference type="FunFam" id="3.80.10.10:FF:000095">
    <property type="entry name" value="LRR receptor-like serine/threonine-protein kinase GSO1"/>
    <property type="match status" value="1"/>
</dbReference>
<dbReference type="InterPro" id="IPR051809">
    <property type="entry name" value="Plant_receptor-like_S/T_kinase"/>
</dbReference>
<dbReference type="EMBL" id="JARAOO010000005">
    <property type="protein sequence ID" value="KAJ7969055.1"/>
    <property type="molecule type" value="Genomic_DNA"/>
</dbReference>
<keyword evidence="17 25" id="KW-0067">ATP-binding</keyword>
<comment type="caution">
    <text evidence="28">The sequence shown here is derived from an EMBL/GenBank/DDBJ whole genome shotgun (WGS) entry which is preliminary data.</text>
</comment>
<dbReference type="InterPro" id="IPR001611">
    <property type="entry name" value="Leu-rich_rpt"/>
</dbReference>
<keyword evidence="21" id="KW-0325">Glycoprotein</keyword>
<dbReference type="Gene3D" id="3.30.200.20">
    <property type="entry name" value="Phosphorylase Kinase, domain 1"/>
    <property type="match status" value="1"/>
</dbReference>
<keyword evidence="9" id="KW-0597">Phosphoprotein</keyword>
<dbReference type="Pfam" id="PF13855">
    <property type="entry name" value="LRR_8"/>
    <property type="match status" value="5"/>
</dbReference>
<keyword evidence="7" id="KW-0964">Secreted</keyword>
<dbReference type="GO" id="GO:0099402">
    <property type="term" value="P:plant organ development"/>
    <property type="evidence" value="ECO:0007669"/>
    <property type="project" value="UniProtKB-ARBA"/>
</dbReference>
<dbReference type="AlphaFoldDB" id="A0AAD7M5E7"/>
<evidence type="ECO:0000256" key="7">
    <source>
        <dbReference type="ARBA" id="ARBA00022512"/>
    </source>
</evidence>
<evidence type="ECO:0000256" key="15">
    <source>
        <dbReference type="ARBA" id="ARBA00022741"/>
    </source>
</evidence>
<dbReference type="FunFam" id="3.30.200.20:FF:000661">
    <property type="entry name" value="Serine-threonine protein kinase plant-type"/>
    <property type="match status" value="1"/>
</dbReference>
<evidence type="ECO:0000256" key="8">
    <source>
        <dbReference type="ARBA" id="ARBA00022527"/>
    </source>
</evidence>
<dbReference type="Proteomes" id="UP001163823">
    <property type="component" value="Chromosome 5"/>
</dbReference>
<sequence>MTCLIAMSMTNFTSDQSALFALKSSLALENPHNILSSNWSTSSSMCTWVGVSCGKYDQRVRVLNLFNMSLSGIIPPQLGNLSFLVDLDLTNNNFHGHLPPELAKLHRLKMINLSQNMFSGTIPAWIMGGLPKLQHLILSENNFNGFIQMFPSNMSKLETLNLSANLIEGNIPSDIAGLSNLRFLEMAHNLLSGVIPSTIFNNSRLQRISLSFNNFVGQIPTSVFNISSLRFLSLRDNNFQGNLPWGMCRQLPLVELINLFRNNLVGSIPGSIGNCTALRILYLDGNSFTGSIPSGITDLSNVERLSLGPNNLTGLIPPKLFNISTLKYLYLSFNFLSGILPLNIGHGLGNMEGIYLAGNKLSGVIPSSISNASKLIYLDLIGNSFTGVIPDSLGNLNNIQVLNLGKNNLTSDPSTSDTSFLSSLTKCRQLQVLLLSENPLHGKLPKSLGNFSSSLQRLFLRRCKIMGSIPDEIGNLSGLITVELHRNDIEGSIPTRIKELKNLQQLDLRENRLDCLISDEFCQLKNLGRLALSDNKIHGLVPKCLGNLTSLKYLYIDFNNLTSRLPSALWSLKDILELDLSSNALIGSIPPQIQNLRAITKLGLSRNKISGTIPERIGSLLSLQFLDLSHNFITGMIPKSMETLIDLSYLNVSYNKLRGEIPDGGPFKKLTAQSFMMNDALCGSNPSLQIQPCVSQISHQRSTKKLIWLKWILPIILSAIIVLSIFIFFRYKKKHASDSIENESLAVGAPTQLTRISYYELLQATNRFDESNLIGKGGFGSVFKGMLSSESMIAVKVFNLDLEEAWRSFDVECEALRNVRHRNLIKVISSCSNTDFRALVMEFMPNGSLENWLYSHNYCLDFLQRLNIMIDVATGLEYLHQSYSTPIVHCDLKPSNVLLDEDMVAHVADFGISKLLDAGQSKTQTKTLATIGYIAPEYGSKGIVSPKGDVYSFGIMLMETFTRKKPTDDMFLGDLSLKSWVNESVPQATIQVVDSNLLRGEKEQIDAIVISITSIMELSLTCCVDSPEERINIKDVLTSLNMIKFKFMQAFVRG</sequence>
<evidence type="ECO:0000256" key="11">
    <source>
        <dbReference type="ARBA" id="ARBA00022679"/>
    </source>
</evidence>
<dbReference type="GO" id="GO:0005524">
    <property type="term" value="F:ATP binding"/>
    <property type="evidence" value="ECO:0007669"/>
    <property type="project" value="UniProtKB-UniRule"/>
</dbReference>
<organism evidence="28 29">
    <name type="scientific">Quillaja saponaria</name>
    <name type="common">Soap bark tree</name>
    <dbReference type="NCBI Taxonomy" id="32244"/>
    <lineage>
        <taxon>Eukaryota</taxon>
        <taxon>Viridiplantae</taxon>
        <taxon>Streptophyta</taxon>
        <taxon>Embryophyta</taxon>
        <taxon>Tracheophyta</taxon>
        <taxon>Spermatophyta</taxon>
        <taxon>Magnoliopsida</taxon>
        <taxon>eudicotyledons</taxon>
        <taxon>Gunneridae</taxon>
        <taxon>Pentapetalae</taxon>
        <taxon>rosids</taxon>
        <taxon>fabids</taxon>
        <taxon>Fabales</taxon>
        <taxon>Quillajaceae</taxon>
        <taxon>Quillaja</taxon>
    </lineage>
</organism>
<protein>
    <recommendedName>
        <fullName evidence="5">non-specific serine/threonine protein kinase</fullName>
        <ecNumber evidence="5">2.7.11.1</ecNumber>
    </recommendedName>
</protein>
<evidence type="ECO:0000313" key="29">
    <source>
        <dbReference type="Proteomes" id="UP001163823"/>
    </source>
</evidence>
<evidence type="ECO:0000256" key="9">
    <source>
        <dbReference type="ARBA" id="ARBA00022553"/>
    </source>
</evidence>
<feature type="transmembrane region" description="Helical" evidence="26">
    <location>
        <begin position="708"/>
        <end position="729"/>
    </location>
</feature>
<gene>
    <name evidence="28" type="ORF">O6P43_013069</name>
</gene>
<keyword evidence="12 26" id="KW-0812">Transmembrane</keyword>
<dbReference type="InterPro" id="IPR011009">
    <property type="entry name" value="Kinase-like_dom_sf"/>
</dbReference>
<dbReference type="SUPFAM" id="SSF56112">
    <property type="entry name" value="Protein kinase-like (PK-like)"/>
    <property type="match status" value="1"/>
</dbReference>
<dbReference type="InterPro" id="IPR013210">
    <property type="entry name" value="LRR_N_plant-typ"/>
</dbReference>
<name>A0AAD7M5E7_QUISA</name>
<keyword evidence="14" id="KW-0677">Repeat</keyword>
<keyword evidence="13" id="KW-0732">Signal</keyword>
<feature type="binding site" evidence="25">
    <location>
        <position position="796"/>
    </location>
    <ligand>
        <name>ATP</name>
        <dbReference type="ChEBI" id="CHEBI:30616"/>
    </ligand>
</feature>